<dbReference type="Proteomes" id="UP001157167">
    <property type="component" value="Unassembled WGS sequence"/>
</dbReference>
<evidence type="ECO:0000313" key="1">
    <source>
        <dbReference type="EMBL" id="GLT20764.1"/>
    </source>
</evidence>
<protein>
    <recommendedName>
        <fullName evidence="3">Glycosyltransferase family 1 protein</fullName>
    </recommendedName>
</protein>
<comment type="caution">
    <text evidence="1">The sequence shown here is derived from an EMBL/GenBank/DDBJ whole genome shotgun (WGS) entry which is preliminary data.</text>
</comment>
<reference evidence="2" key="1">
    <citation type="journal article" date="2019" name="Int. J. Syst. Evol. Microbiol.">
        <title>The Global Catalogue of Microorganisms (GCM) 10K type strain sequencing project: providing services to taxonomists for standard genome sequencing and annotation.</title>
        <authorList>
            <consortium name="The Broad Institute Genomics Platform"/>
            <consortium name="The Broad Institute Genome Sequencing Center for Infectious Disease"/>
            <person name="Wu L."/>
            <person name="Ma J."/>
        </authorList>
    </citation>
    <scope>NUCLEOTIDE SEQUENCE [LARGE SCALE GENOMIC DNA]</scope>
    <source>
        <strain evidence="2">NBRC 102407</strain>
    </source>
</reference>
<keyword evidence="2" id="KW-1185">Reference proteome</keyword>
<dbReference type="SUPFAM" id="SSF53756">
    <property type="entry name" value="UDP-Glycosyltransferase/glycogen phosphorylase"/>
    <property type="match status" value="1"/>
</dbReference>
<evidence type="ECO:0008006" key="3">
    <source>
        <dbReference type="Google" id="ProtNLM"/>
    </source>
</evidence>
<organism evidence="1 2">
    <name type="scientific">Zoogloea oryzae</name>
    <dbReference type="NCBI Taxonomy" id="310767"/>
    <lineage>
        <taxon>Bacteria</taxon>
        <taxon>Pseudomonadati</taxon>
        <taxon>Pseudomonadota</taxon>
        <taxon>Betaproteobacteria</taxon>
        <taxon>Rhodocyclales</taxon>
        <taxon>Zoogloeaceae</taxon>
        <taxon>Zoogloea</taxon>
    </lineage>
</organism>
<sequence>MSKGRVNLDEMAVFAGALESHNGVDKLVRQWIQYDINYPLHVFGRGSLEKEIRDMAERSEWVFFHGLVSEAEVAQWQARSLWNFCLRYSIGLNQRYFFPSKFFNIAAAPGGVIVNNLYGLPDVLRPYLSVVDEGLTQLKSALDKARVLGEAEFVKERHELLRDSYSWRACILTILSRLSVDK</sequence>
<dbReference type="Gene3D" id="3.40.50.2000">
    <property type="entry name" value="Glycogen Phosphorylase B"/>
    <property type="match status" value="1"/>
</dbReference>
<name>A0ABQ6F713_9RHOO</name>
<accession>A0ABQ6F713</accession>
<proteinExistence type="predicted"/>
<dbReference type="EMBL" id="BSPX01000002">
    <property type="protein sequence ID" value="GLT20764.1"/>
    <property type="molecule type" value="Genomic_DNA"/>
</dbReference>
<gene>
    <name evidence="1" type="ORF">GCM10007933_02160</name>
</gene>
<evidence type="ECO:0000313" key="2">
    <source>
        <dbReference type="Proteomes" id="UP001157167"/>
    </source>
</evidence>